<dbReference type="OrthoDB" id="62853at2759"/>
<proteinExistence type="predicted"/>
<feature type="compositionally biased region" description="Low complexity" evidence="1">
    <location>
        <begin position="341"/>
        <end position="356"/>
    </location>
</feature>
<feature type="compositionally biased region" description="Basic and acidic residues" evidence="1">
    <location>
        <begin position="567"/>
        <end position="621"/>
    </location>
</feature>
<name>A0A2I2FVX4_9EURO</name>
<dbReference type="SUPFAM" id="SSF63748">
    <property type="entry name" value="Tudor/PWWP/MBT"/>
    <property type="match status" value="1"/>
</dbReference>
<dbReference type="VEuPathDB" id="FungiDB:P170DRAFT_479304"/>
<dbReference type="EMBL" id="MSFO01000008">
    <property type="protein sequence ID" value="PLB44757.1"/>
    <property type="molecule type" value="Genomic_DNA"/>
</dbReference>
<feature type="compositionally biased region" description="Low complexity" evidence="1">
    <location>
        <begin position="363"/>
        <end position="375"/>
    </location>
</feature>
<feature type="compositionally biased region" description="Low complexity" evidence="1">
    <location>
        <begin position="64"/>
        <end position="77"/>
    </location>
</feature>
<dbReference type="PANTHER" id="PTHR22910">
    <property type="entry name" value="PROTEIN MGARP"/>
    <property type="match status" value="1"/>
</dbReference>
<organism evidence="3 4">
    <name type="scientific">Aspergillus steynii IBT 23096</name>
    <dbReference type="NCBI Taxonomy" id="1392250"/>
    <lineage>
        <taxon>Eukaryota</taxon>
        <taxon>Fungi</taxon>
        <taxon>Dikarya</taxon>
        <taxon>Ascomycota</taxon>
        <taxon>Pezizomycotina</taxon>
        <taxon>Eurotiomycetes</taxon>
        <taxon>Eurotiomycetidae</taxon>
        <taxon>Eurotiales</taxon>
        <taxon>Aspergillaceae</taxon>
        <taxon>Aspergillus</taxon>
        <taxon>Aspergillus subgen. Circumdati</taxon>
    </lineage>
</organism>
<evidence type="ECO:0000313" key="4">
    <source>
        <dbReference type="Proteomes" id="UP000234275"/>
    </source>
</evidence>
<dbReference type="Pfam" id="PF00855">
    <property type="entry name" value="PWWP"/>
    <property type="match status" value="1"/>
</dbReference>
<dbReference type="RefSeq" id="XP_024700059.1">
    <property type="nucleotide sequence ID" value="XM_024853658.1"/>
</dbReference>
<evidence type="ECO:0000259" key="2">
    <source>
        <dbReference type="PROSITE" id="PS50812"/>
    </source>
</evidence>
<dbReference type="GeneID" id="36561356"/>
<dbReference type="SMART" id="SM00293">
    <property type="entry name" value="PWWP"/>
    <property type="match status" value="1"/>
</dbReference>
<keyword evidence="4" id="KW-1185">Reference proteome</keyword>
<dbReference type="AlphaFoldDB" id="A0A2I2FVX4"/>
<feature type="compositionally biased region" description="Basic and acidic residues" evidence="1">
    <location>
        <begin position="393"/>
        <end position="412"/>
    </location>
</feature>
<feature type="domain" description="PWWP" evidence="2">
    <location>
        <begin position="145"/>
        <end position="228"/>
    </location>
</feature>
<evidence type="ECO:0000313" key="3">
    <source>
        <dbReference type="EMBL" id="PLB44757.1"/>
    </source>
</evidence>
<evidence type="ECO:0000256" key="1">
    <source>
        <dbReference type="SAM" id="MobiDB-lite"/>
    </source>
</evidence>
<dbReference type="InterPro" id="IPR000313">
    <property type="entry name" value="PWWP_dom"/>
</dbReference>
<dbReference type="STRING" id="1392250.A0A2I2FVX4"/>
<reference evidence="3 4" key="1">
    <citation type="submission" date="2016-12" db="EMBL/GenBank/DDBJ databases">
        <title>The genomes of Aspergillus section Nigri reveals drivers in fungal speciation.</title>
        <authorList>
            <consortium name="DOE Joint Genome Institute"/>
            <person name="Vesth T.C."/>
            <person name="Nybo J."/>
            <person name="Theobald S."/>
            <person name="Brandl J."/>
            <person name="Frisvad J.C."/>
            <person name="Nielsen K.F."/>
            <person name="Lyhne E.K."/>
            <person name="Kogle M.E."/>
            <person name="Kuo A."/>
            <person name="Riley R."/>
            <person name="Clum A."/>
            <person name="Nolan M."/>
            <person name="Lipzen A."/>
            <person name="Salamov A."/>
            <person name="Henrissat B."/>
            <person name="Wiebenga A."/>
            <person name="De Vries R.P."/>
            <person name="Grigoriev I.V."/>
            <person name="Mortensen U.H."/>
            <person name="Andersen M.R."/>
            <person name="Baker S.E."/>
        </authorList>
    </citation>
    <scope>NUCLEOTIDE SEQUENCE [LARGE SCALE GENOMIC DNA]</scope>
    <source>
        <strain evidence="3 4">IBT 23096</strain>
    </source>
</reference>
<accession>A0A2I2FVX4</accession>
<feature type="region of interest" description="Disordered" evidence="1">
    <location>
        <begin position="269"/>
        <end position="412"/>
    </location>
</feature>
<feature type="region of interest" description="Disordered" evidence="1">
    <location>
        <begin position="1"/>
        <end position="138"/>
    </location>
</feature>
<feature type="compositionally biased region" description="Acidic residues" evidence="1">
    <location>
        <begin position="302"/>
        <end position="314"/>
    </location>
</feature>
<sequence length="621" mass="67797">MAEDTPAAAPAAESSVERAPAESKAGATESAPEPSKEEKAENANGSEEKPSDDATASDEKKQSSEASAEQPSAPAESTDAKKSEEGAAAAAEPEAAAAPEANGTPASAKKSGGSKRKSTGNVPEHKSKLSRKKSQIRVTHLDAKPGEYFLARLRSFPPWPSIICDEEILPQTLLSSRPVTARRPDGSYREDYADGGKRAHERTFPIMFFETNEFAWIPNTDLSPIDPEACKQVSEKGKSKLLLAAYAVAGEGHDLQYFKNLLADHQRAMEQEEEEREAQAAAKAAAKAEREAKKNKRKSMEIIDDEDVDMEDAGEGAKKSKSSKKRKKDAETESEEKPAKTPKTGTKLKLTTPKTPASEKKAPASSKAKQTASSKKANKASEEAEEGTPAASKEPEKKVNPEEAKDKKEKEILFVRHKLQKGFISRDQPPKEEEMTTMSGYFNKLENYGDLEVAIIRATKINKVLKMIVKLSSIPRDEEFQFRRRAMDLLSKWKTVLDADTPAGEKDKDDKSKANGVTKEDSVDTPIKADTEGEKEDEPKSKQDTAEPQDESMVDVDAAEKSQAPEPSKEESDKPASKDDAPTADKTNENEDKSTEEKPTEEKAEEKSEEKTEEKTAEAAA</sequence>
<feature type="compositionally biased region" description="Basic and acidic residues" evidence="1">
    <location>
        <begin position="328"/>
        <end position="339"/>
    </location>
</feature>
<dbReference type="PANTHER" id="PTHR22910:SF6">
    <property type="entry name" value="PROTEIN MGARP"/>
    <property type="match status" value="1"/>
</dbReference>
<protein>
    <recommendedName>
        <fullName evidence="2">PWWP domain-containing protein</fullName>
    </recommendedName>
</protein>
<feature type="compositionally biased region" description="Low complexity" evidence="1">
    <location>
        <begin position="1"/>
        <end position="14"/>
    </location>
</feature>
<feature type="compositionally biased region" description="Low complexity" evidence="1">
    <location>
        <begin position="86"/>
        <end position="111"/>
    </location>
</feature>
<dbReference type="Gene3D" id="2.30.30.140">
    <property type="match status" value="1"/>
</dbReference>
<feature type="compositionally biased region" description="Basic and acidic residues" evidence="1">
    <location>
        <begin position="34"/>
        <end position="63"/>
    </location>
</feature>
<dbReference type="PROSITE" id="PS50812">
    <property type="entry name" value="PWWP"/>
    <property type="match status" value="1"/>
</dbReference>
<dbReference type="Proteomes" id="UP000234275">
    <property type="component" value="Unassembled WGS sequence"/>
</dbReference>
<feature type="region of interest" description="Disordered" evidence="1">
    <location>
        <begin position="494"/>
        <end position="621"/>
    </location>
</feature>
<dbReference type="GO" id="GO:0005739">
    <property type="term" value="C:mitochondrion"/>
    <property type="evidence" value="ECO:0007669"/>
    <property type="project" value="InterPro"/>
</dbReference>
<feature type="compositionally biased region" description="Basic and acidic residues" evidence="1">
    <location>
        <begin position="503"/>
        <end position="545"/>
    </location>
</feature>
<comment type="caution">
    <text evidence="3">The sequence shown here is derived from an EMBL/GenBank/DDBJ whole genome shotgun (WGS) entry which is preliminary data.</text>
</comment>
<gene>
    <name evidence="3" type="ORF">P170DRAFT_479304</name>
</gene>
<dbReference type="InterPro" id="IPR026093">
    <property type="entry name" value="MGARP"/>
</dbReference>